<evidence type="ECO:0000256" key="3">
    <source>
        <dbReference type="ARBA" id="ARBA00022475"/>
    </source>
</evidence>
<dbReference type="InterPro" id="IPR051085">
    <property type="entry name" value="MB_O-acyltransferase"/>
</dbReference>
<comment type="similarity">
    <text evidence="2 7">Belongs to the membrane-bound acyltransferase family.</text>
</comment>
<keyword evidence="6 7" id="KW-0472">Membrane</keyword>
<feature type="transmembrane region" description="Helical" evidence="8">
    <location>
        <begin position="343"/>
        <end position="362"/>
    </location>
</feature>
<keyword evidence="5 8" id="KW-1133">Transmembrane helix</keyword>
<dbReference type="PANTHER" id="PTHR13285:SF18">
    <property type="entry name" value="PROTEIN-CYSTEINE N-PALMITOYLTRANSFERASE RASP"/>
    <property type="match status" value="1"/>
</dbReference>
<comment type="subcellular location">
    <subcellularLocation>
        <location evidence="1">Cell membrane</location>
        <topology evidence="1">Multi-pass membrane protein</topology>
    </subcellularLocation>
</comment>
<dbReference type="GO" id="GO:0005886">
    <property type="term" value="C:plasma membrane"/>
    <property type="evidence" value="ECO:0007669"/>
    <property type="project" value="UniProtKB-SubCell"/>
</dbReference>
<feature type="transmembrane region" description="Helical" evidence="8">
    <location>
        <begin position="133"/>
        <end position="153"/>
    </location>
</feature>
<evidence type="ECO:0000256" key="5">
    <source>
        <dbReference type="ARBA" id="ARBA00022989"/>
    </source>
</evidence>
<dbReference type="PIRSF" id="PIRSF016636">
    <property type="entry name" value="AlgI_DltB"/>
    <property type="match status" value="1"/>
</dbReference>
<feature type="transmembrane region" description="Helical" evidence="8">
    <location>
        <begin position="208"/>
        <end position="226"/>
    </location>
</feature>
<dbReference type="EMBL" id="QGGL01000013">
    <property type="protein sequence ID" value="PWK09646.1"/>
    <property type="molecule type" value="Genomic_DNA"/>
</dbReference>
<keyword evidence="4 8" id="KW-0812">Transmembrane</keyword>
<accession>A0A316D5X5</accession>
<feature type="transmembrane region" description="Helical" evidence="8">
    <location>
        <begin position="56"/>
        <end position="75"/>
    </location>
</feature>
<name>A0A316D5X5_9BACL</name>
<proteinExistence type="inferred from homology"/>
<protein>
    <submittedName>
        <fullName evidence="9">Alginate O-acetyltransferase complex protein AlgI</fullName>
    </submittedName>
</protein>
<dbReference type="GO" id="GO:0016746">
    <property type="term" value="F:acyltransferase activity"/>
    <property type="evidence" value="ECO:0007669"/>
    <property type="project" value="UniProtKB-KW"/>
</dbReference>
<dbReference type="Pfam" id="PF03062">
    <property type="entry name" value="MBOAT"/>
    <property type="match status" value="1"/>
</dbReference>
<dbReference type="RefSeq" id="WP_109690205.1">
    <property type="nucleotide sequence ID" value="NZ_QGGL01000013.1"/>
</dbReference>
<evidence type="ECO:0000313" key="10">
    <source>
        <dbReference type="Proteomes" id="UP000245634"/>
    </source>
</evidence>
<feature type="transmembrane region" description="Helical" evidence="8">
    <location>
        <begin position="288"/>
        <end position="305"/>
    </location>
</feature>
<organism evidence="9 10">
    <name type="scientific">Tumebacillus permanentifrigoris</name>
    <dbReference type="NCBI Taxonomy" id="378543"/>
    <lineage>
        <taxon>Bacteria</taxon>
        <taxon>Bacillati</taxon>
        <taxon>Bacillota</taxon>
        <taxon>Bacilli</taxon>
        <taxon>Bacillales</taxon>
        <taxon>Alicyclobacillaceae</taxon>
        <taxon>Tumebacillus</taxon>
    </lineage>
</organism>
<keyword evidence="10" id="KW-1185">Reference proteome</keyword>
<dbReference type="PANTHER" id="PTHR13285">
    <property type="entry name" value="ACYLTRANSFERASE"/>
    <property type="match status" value="1"/>
</dbReference>
<feature type="transmembrane region" description="Helical" evidence="8">
    <location>
        <begin position="6"/>
        <end position="25"/>
    </location>
</feature>
<dbReference type="InterPro" id="IPR004299">
    <property type="entry name" value="MBOAT_fam"/>
</dbReference>
<feature type="transmembrane region" description="Helical" evidence="8">
    <location>
        <begin position="87"/>
        <end position="113"/>
    </location>
</feature>
<dbReference type="Proteomes" id="UP000245634">
    <property type="component" value="Unassembled WGS sequence"/>
</dbReference>
<feature type="transmembrane region" description="Helical" evidence="8">
    <location>
        <begin position="311"/>
        <end position="331"/>
    </location>
</feature>
<keyword evidence="7 9" id="KW-0808">Transferase</keyword>
<sequence>MWYLNVSYILALCGLVLVLLALMRVTSGSVNAWVRKLLLLVFGVGFLYAYDPALLGFYLGYIAVNYLFTLAILSVPRGKKTTFIASIVFNVGVLTTFRLAHELNLLLTVGLIYNLLKAIDAQYYAYYVERRVAVLHFLLYMLFIPTFTSGPILKLKDFDDDLGKAYKPDAARVEVSTKRIIEGLFKKIVLVALLWPLYNFLLAKDLNIGWSTLVLLTYYILLYFDFSGYSDIAIGFGTLLGFRIPENFKKPFSSPTFTVFWRNWHASLGDWFRDHVFLVLSRRNMSRMVAGGVSLLIMIGVGLWHGFDWLFLGWGLYHGVLLLLENLLNLTTVNKRKAHPAYYWSRALVTNAGVAFGTIYFSKDLATAGRILHGFTHW</sequence>
<keyword evidence="3 7" id="KW-1003">Cell membrane</keyword>
<evidence type="ECO:0000256" key="7">
    <source>
        <dbReference type="PIRNR" id="PIRNR016636"/>
    </source>
</evidence>
<reference evidence="9 10" key="1">
    <citation type="submission" date="2018-05" db="EMBL/GenBank/DDBJ databases">
        <title>Genomic Encyclopedia of Type Strains, Phase IV (KMG-IV): sequencing the most valuable type-strain genomes for metagenomic binning, comparative biology and taxonomic classification.</title>
        <authorList>
            <person name="Goeker M."/>
        </authorList>
    </citation>
    <scope>NUCLEOTIDE SEQUENCE [LARGE SCALE GENOMIC DNA]</scope>
    <source>
        <strain evidence="9 10">DSM 18773</strain>
    </source>
</reference>
<dbReference type="OrthoDB" id="9805788at2"/>
<evidence type="ECO:0000313" key="9">
    <source>
        <dbReference type="EMBL" id="PWK09646.1"/>
    </source>
</evidence>
<dbReference type="AlphaFoldDB" id="A0A316D5X5"/>
<evidence type="ECO:0000256" key="1">
    <source>
        <dbReference type="ARBA" id="ARBA00004651"/>
    </source>
</evidence>
<evidence type="ECO:0000256" key="8">
    <source>
        <dbReference type="SAM" id="Phobius"/>
    </source>
</evidence>
<feature type="transmembrane region" description="Helical" evidence="8">
    <location>
        <begin position="32"/>
        <end position="50"/>
    </location>
</feature>
<gene>
    <name evidence="9" type="ORF">C7459_11380</name>
</gene>
<dbReference type="InterPro" id="IPR024194">
    <property type="entry name" value="Ac/AlaTfrase_AlgI/DltB"/>
</dbReference>
<evidence type="ECO:0000256" key="2">
    <source>
        <dbReference type="ARBA" id="ARBA00010323"/>
    </source>
</evidence>
<comment type="caution">
    <text evidence="9">The sequence shown here is derived from an EMBL/GenBank/DDBJ whole genome shotgun (WGS) entry which is preliminary data.</text>
</comment>
<keyword evidence="7" id="KW-0012">Acyltransferase</keyword>
<evidence type="ECO:0000256" key="4">
    <source>
        <dbReference type="ARBA" id="ARBA00022692"/>
    </source>
</evidence>
<evidence type="ECO:0000256" key="6">
    <source>
        <dbReference type="ARBA" id="ARBA00023136"/>
    </source>
</evidence>